<comment type="caution">
    <text evidence="2">The sequence shown here is derived from an EMBL/GenBank/DDBJ whole genome shotgun (WGS) entry which is preliminary data.</text>
</comment>
<organism evidence="2 3">
    <name type="scientific">Sphingobacterium corticis</name>
    <dbReference type="NCBI Taxonomy" id="1812823"/>
    <lineage>
        <taxon>Bacteria</taxon>
        <taxon>Pseudomonadati</taxon>
        <taxon>Bacteroidota</taxon>
        <taxon>Sphingobacteriia</taxon>
        <taxon>Sphingobacteriales</taxon>
        <taxon>Sphingobacteriaceae</taxon>
        <taxon>Sphingobacterium</taxon>
    </lineage>
</organism>
<accession>A0ABW5NKC6</accession>
<protein>
    <submittedName>
        <fullName evidence="2">Uncharacterized protein</fullName>
    </submittedName>
</protein>
<evidence type="ECO:0000313" key="3">
    <source>
        <dbReference type="Proteomes" id="UP001597393"/>
    </source>
</evidence>
<reference evidence="3" key="1">
    <citation type="journal article" date="2019" name="Int. J. Syst. Evol. Microbiol.">
        <title>The Global Catalogue of Microorganisms (GCM) 10K type strain sequencing project: providing services to taxonomists for standard genome sequencing and annotation.</title>
        <authorList>
            <consortium name="The Broad Institute Genomics Platform"/>
            <consortium name="The Broad Institute Genome Sequencing Center for Infectious Disease"/>
            <person name="Wu L."/>
            <person name="Ma J."/>
        </authorList>
    </citation>
    <scope>NUCLEOTIDE SEQUENCE [LARGE SCALE GENOMIC DNA]</scope>
    <source>
        <strain evidence="3">KCTC 42248</strain>
    </source>
</reference>
<gene>
    <name evidence="2" type="ORF">ACFSQ3_11430</name>
</gene>
<dbReference type="EMBL" id="JBHUMA010000006">
    <property type="protein sequence ID" value="MFD2599566.1"/>
    <property type="molecule type" value="Genomic_DNA"/>
</dbReference>
<evidence type="ECO:0000256" key="1">
    <source>
        <dbReference type="SAM" id="MobiDB-lite"/>
    </source>
</evidence>
<dbReference type="Proteomes" id="UP001597393">
    <property type="component" value="Unassembled WGS sequence"/>
</dbReference>
<evidence type="ECO:0000313" key="2">
    <source>
        <dbReference type="EMBL" id="MFD2599566.1"/>
    </source>
</evidence>
<dbReference type="RefSeq" id="WP_380869692.1">
    <property type="nucleotide sequence ID" value="NZ_JBHUMA010000006.1"/>
</dbReference>
<sequence>MSINKDEEKKGKLTEEVNSDRGHLPEDQKKESEKGDGYVPPTPEVPSANNARQHDEPITSKTPRAGQH</sequence>
<name>A0ABW5NKC6_9SPHI</name>
<keyword evidence="3" id="KW-1185">Reference proteome</keyword>
<feature type="compositionally biased region" description="Basic and acidic residues" evidence="1">
    <location>
        <begin position="1"/>
        <end position="36"/>
    </location>
</feature>
<feature type="region of interest" description="Disordered" evidence="1">
    <location>
        <begin position="1"/>
        <end position="68"/>
    </location>
</feature>
<proteinExistence type="predicted"/>